<evidence type="ECO:0000256" key="1">
    <source>
        <dbReference type="SAM" id="MobiDB-lite"/>
    </source>
</evidence>
<feature type="compositionally biased region" description="Polar residues" evidence="1">
    <location>
        <begin position="203"/>
        <end position="214"/>
    </location>
</feature>
<proteinExistence type="predicted"/>
<protein>
    <submittedName>
        <fullName evidence="2">Uncharacterized protein</fullName>
    </submittedName>
</protein>
<keyword evidence="3" id="KW-1185">Reference proteome</keyword>
<gene>
    <name evidence="2" type="ORF">BT96DRAFT_921912</name>
</gene>
<feature type="compositionally biased region" description="Polar residues" evidence="1">
    <location>
        <begin position="183"/>
        <end position="192"/>
    </location>
</feature>
<feature type="compositionally biased region" description="Polar residues" evidence="1">
    <location>
        <begin position="8"/>
        <end position="17"/>
    </location>
</feature>
<dbReference type="OrthoDB" id="3093830at2759"/>
<name>A0A6A4HEC1_9AGAR</name>
<dbReference type="EMBL" id="ML769508">
    <property type="protein sequence ID" value="KAE9396749.1"/>
    <property type="molecule type" value="Genomic_DNA"/>
</dbReference>
<evidence type="ECO:0000313" key="3">
    <source>
        <dbReference type="Proteomes" id="UP000799118"/>
    </source>
</evidence>
<dbReference type="Proteomes" id="UP000799118">
    <property type="component" value="Unassembled WGS sequence"/>
</dbReference>
<reference evidence="2" key="1">
    <citation type="journal article" date="2019" name="Environ. Microbiol.">
        <title>Fungal ecological strategies reflected in gene transcription - a case study of two litter decomposers.</title>
        <authorList>
            <person name="Barbi F."/>
            <person name="Kohler A."/>
            <person name="Barry K."/>
            <person name="Baskaran P."/>
            <person name="Daum C."/>
            <person name="Fauchery L."/>
            <person name="Ihrmark K."/>
            <person name="Kuo A."/>
            <person name="LaButti K."/>
            <person name="Lipzen A."/>
            <person name="Morin E."/>
            <person name="Grigoriev I.V."/>
            <person name="Henrissat B."/>
            <person name="Lindahl B."/>
            <person name="Martin F."/>
        </authorList>
    </citation>
    <scope>NUCLEOTIDE SEQUENCE</scope>
    <source>
        <strain evidence="2">JB14</strain>
    </source>
</reference>
<feature type="region of interest" description="Disordered" evidence="1">
    <location>
        <begin position="1"/>
        <end position="108"/>
    </location>
</feature>
<feature type="non-terminal residue" evidence="2">
    <location>
        <position position="337"/>
    </location>
</feature>
<feature type="region of interest" description="Disordered" evidence="1">
    <location>
        <begin position="134"/>
        <end position="337"/>
    </location>
</feature>
<organism evidence="2 3">
    <name type="scientific">Gymnopus androsaceus JB14</name>
    <dbReference type="NCBI Taxonomy" id="1447944"/>
    <lineage>
        <taxon>Eukaryota</taxon>
        <taxon>Fungi</taxon>
        <taxon>Dikarya</taxon>
        <taxon>Basidiomycota</taxon>
        <taxon>Agaricomycotina</taxon>
        <taxon>Agaricomycetes</taxon>
        <taxon>Agaricomycetidae</taxon>
        <taxon>Agaricales</taxon>
        <taxon>Marasmiineae</taxon>
        <taxon>Omphalotaceae</taxon>
        <taxon>Gymnopus</taxon>
    </lineage>
</organism>
<feature type="compositionally biased region" description="Basic and acidic residues" evidence="1">
    <location>
        <begin position="64"/>
        <end position="73"/>
    </location>
</feature>
<accession>A0A6A4HEC1</accession>
<sequence>MGSRRKNSQSSQGSNPVHSPPPQHNTTPSRSSTRSSHSDTSRSNPSAQIRGAHFAGASGLLFDGKNKFRNHEGDYDESSDEEGAASTTHERSRRATSRAHPVPEQWAPGTVVDGEFFAGASNAVFAGKNEFITASQGNKSRHHDSSSHTSSTAHSQSRHDGTPTEGLHISGQYFAGLRGGTFTGENKFTSVNGDIRKHHSKGSSRASQDTSQAGAQHRDYYPSHASTTSYSSMPRADYPDPNGQRLGAWPQNSPHASTTSYASMPHTDYPNPNGQRAWGPEHSSPHASTTSYSSMPRADYHNPNGPASLAAGMPQPRRGNTVPLAGYPYNPGEPYNH</sequence>
<feature type="compositionally biased region" description="Low complexity" evidence="1">
    <location>
        <begin position="285"/>
        <end position="294"/>
    </location>
</feature>
<feature type="compositionally biased region" description="Low complexity" evidence="1">
    <location>
        <begin position="24"/>
        <end position="35"/>
    </location>
</feature>
<dbReference type="AlphaFoldDB" id="A0A6A4HEC1"/>
<evidence type="ECO:0000313" key="2">
    <source>
        <dbReference type="EMBL" id="KAE9396749.1"/>
    </source>
</evidence>
<feature type="compositionally biased region" description="Acidic residues" evidence="1">
    <location>
        <begin position="74"/>
        <end position="83"/>
    </location>
</feature>
<feature type="compositionally biased region" description="Polar residues" evidence="1">
    <location>
        <begin position="250"/>
        <end position="262"/>
    </location>
</feature>